<dbReference type="AlphaFoldDB" id="B4VP52"/>
<dbReference type="HOGENOM" id="CLU_2823694_0_0_3"/>
<proteinExistence type="predicted"/>
<name>B4VP52_9CYAN</name>
<reference evidence="1 2" key="1">
    <citation type="submission" date="2008-07" db="EMBL/GenBank/DDBJ databases">
        <authorList>
            <person name="Tandeau de Marsac N."/>
            <person name="Ferriera S."/>
            <person name="Johnson J."/>
            <person name="Kravitz S."/>
            <person name="Beeson K."/>
            <person name="Sutton G."/>
            <person name="Rogers Y.-H."/>
            <person name="Friedman R."/>
            <person name="Frazier M."/>
            <person name="Venter J.C."/>
        </authorList>
    </citation>
    <scope>NUCLEOTIDE SEQUENCE [LARGE SCALE GENOMIC DNA]</scope>
    <source>
        <strain evidence="1 2">PCC 7420</strain>
    </source>
</reference>
<evidence type="ECO:0000313" key="2">
    <source>
        <dbReference type="Proteomes" id="UP000003835"/>
    </source>
</evidence>
<evidence type="ECO:0000313" key="1">
    <source>
        <dbReference type="EMBL" id="EDX76327.1"/>
    </source>
</evidence>
<protein>
    <submittedName>
        <fullName evidence="1">Uncharacterized protein</fullName>
    </submittedName>
</protein>
<organism evidence="1 2">
    <name type="scientific">Coleofasciculus chthonoplastes PCC 7420</name>
    <dbReference type="NCBI Taxonomy" id="118168"/>
    <lineage>
        <taxon>Bacteria</taxon>
        <taxon>Bacillati</taxon>
        <taxon>Cyanobacteriota</taxon>
        <taxon>Cyanophyceae</taxon>
        <taxon>Coleofasciculales</taxon>
        <taxon>Coleofasciculaceae</taxon>
        <taxon>Coleofasciculus</taxon>
    </lineage>
</organism>
<dbReference type="Proteomes" id="UP000003835">
    <property type="component" value="Unassembled WGS sequence"/>
</dbReference>
<gene>
    <name evidence="1" type="ORF">MC7420_4583</name>
</gene>
<sequence length="66" mass="7806">MLWGRRLIHPDQLKPKPLLILVFSHSYRVAFDTYTQLPSNIYRTFFFPNFLISPSPPHPLTSICYL</sequence>
<keyword evidence="2" id="KW-1185">Reference proteome</keyword>
<dbReference type="EMBL" id="DS989846">
    <property type="protein sequence ID" value="EDX76327.1"/>
    <property type="molecule type" value="Genomic_DNA"/>
</dbReference>
<accession>B4VP52</accession>